<proteinExistence type="predicted"/>
<organism evidence="1 2">
    <name type="scientific">Halostagnicola kamekurae</name>
    <dbReference type="NCBI Taxonomy" id="619731"/>
    <lineage>
        <taxon>Archaea</taxon>
        <taxon>Methanobacteriati</taxon>
        <taxon>Methanobacteriota</taxon>
        <taxon>Stenosarchaea group</taxon>
        <taxon>Halobacteria</taxon>
        <taxon>Halobacteriales</taxon>
        <taxon>Natrialbaceae</taxon>
        <taxon>Halostagnicola</taxon>
    </lineage>
</organism>
<evidence type="ECO:0000313" key="2">
    <source>
        <dbReference type="Proteomes" id="UP000199199"/>
    </source>
</evidence>
<dbReference type="EMBL" id="FOZS01000002">
    <property type="protein sequence ID" value="SFS66641.1"/>
    <property type="molecule type" value="Genomic_DNA"/>
</dbReference>
<name>A0A1I6RPI9_9EURY</name>
<keyword evidence="2" id="KW-1185">Reference proteome</keyword>
<dbReference type="AlphaFoldDB" id="A0A1I6RPI9"/>
<gene>
    <name evidence="1" type="ORF">SAMN04488556_1971</name>
</gene>
<dbReference type="Proteomes" id="UP000199199">
    <property type="component" value="Unassembled WGS sequence"/>
</dbReference>
<protein>
    <submittedName>
        <fullName evidence="1">Uncharacterized protein</fullName>
    </submittedName>
</protein>
<evidence type="ECO:0000313" key="1">
    <source>
        <dbReference type="EMBL" id="SFS66641.1"/>
    </source>
</evidence>
<sequence length="54" mass="5915">MEDDLGKNESRILASISDDGLDGAEDKIESGTLFVDYEGVTYLLMVAKMSLETK</sequence>
<reference evidence="2" key="1">
    <citation type="submission" date="2016-10" db="EMBL/GenBank/DDBJ databases">
        <authorList>
            <person name="Varghese N."/>
            <person name="Submissions S."/>
        </authorList>
    </citation>
    <scope>NUCLEOTIDE SEQUENCE [LARGE SCALE GENOMIC DNA]</scope>
    <source>
        <strain evidence="2">DSM 22427</strain>
    </source>
</reference>
<accession>A0A1I6RPI9</accession>